<proteinExistence type="predicted"/>
<sequence>MSATAIDVGIARKNREGYADPTMYQALTHLQRVEYGYRPLVYICSPYAGDTESNIEIAREFCATAVARRVIPLAPHLLFPQFMDDTDPGARGLAMFFNRVLLSKCEAVWVYTARVSVGMRAEIEWAHHLEIPVTYFDAGFEEVSVGA</sequence>
<evidence type="ECO:0000313" key="3">
    <source>
        <dbReference type="Proteomes" id="UP000516320"/>
    </source>
</evidence>
<reference evidence="2 3" key="1">
    <citation type="submission" date="2019-12" db="EMBL/GenBank/DDBJ databases">
        <title>Corynebacterium sp. nov., isolated from feces of the Anser Albifrons in China.</title>
        <authorList>
            <person name="Liu Q."/>
        </authorList>
    </citation>
    <scope>NUCLEOTIDE SEQUENCE [LARGE SCALE GENOMIC DNA]</scope>
    <source>
        <strain evidence="2 3">4H37-19</strain>
    </source>
</reference>
<evidence type="ECO:0000313" key="2">
    <source>
        <dbReference type="EMBL" id="QNQ91162.1"/>
    </source>
</evidence>
<gene>
    <name evidence="2" type="ORF">GP475_11370</name>
</gene>
<dbReference type="KEGG" id="cpoy:GP475_11370"/>
<organism evidence="2 3">
    <name type="scientific">Corynebacterium poyangense</name>
    <dbReference type="NCBI Taxonomy" id="2684405"/>
    <lineage>
        <taxon>Bacteria</taxon>
        <taxon>Bacillati</taxon>
        <taxon>Actinomycetota</taxon>
        <taxon>Actinomycetes</taxon>
        <taxon>Mycobacteriales</taxon>
        <taxon>Corynebacteriaceae</taxon>
        <taxon>Corynebacterium</taxon>
    </lineage>
</organism>
<dbReference type="EMBL" id="CP046884">
    <property type="protein sequence ID" value="QNQ91162.1"/>
    <property type="molecule type" value="Genomic_DNA"/>
</dbReference>
<accession>A0A7H0SRI7</accession>
<keyword evidence="3" id="KW-1185">Reference proteome</keyword>
<evidence type="ECO:0000259" key="1">
    <source>
        <dbReference type="Pfam" id="PF24963"/>
    </source>
</evidence>
<dbReference type="SUPFAM" id="SSF52309">
    <property type="entry name" value="N-(deoxy)ribosyltransferase-like"/>
    <property type="match status" value="1"/>
</dbReference>
<dbReference type="InterPro" id="IPR056670">
    <property type="entry name" value="DUF7768"/>
</dbReference>
<name>A0A7H0SRI7_9CORY</name>
<dbReference type="AlphaFoldDB" id="A0A7H0SRI7"/>
<dbReference type="Proteomes" id="UP000516320">
    <property type="component" value="Chromosome"/>
</dbReference>
<protein>
    <submittedName>
        <fullName evidence="2">DUF4406 domain-containing protein</fullName>
    </submittedName>
</protein>
<dbReference type="RefSeq" id="WP_187974474.1">
    <property type="nucleotide sequence ID" value="NZ_CP046884.1"/>
</dbReference>
<dbReference type="Pfam" id="PF24963">
    <property type="entry name" value="DUF7768"/>
    <property type="match status" value="1"/>
</dbReference>
<feature type="domain" description="DUF7768" evidence="1">
    <location>
        <begin position="39"/>
        <end position="136"/>
    </location>
</feature>
<dbReference type="Gene3D" id="3.40.50.10400">
    <property type="entry name" value="Hypothetical protein PA1492"/>
    <property type="match status" value="1"/>
</dbReference>